<dbReference type="RefSeq" id="WP_101534788.1">
    <property type="nucleotide sequence ID" value="NZ_JBFHIU010000069.1"/>
</dbReference>
<feature type="domain" description="HTH lysR-type" evidence="5">
    <location>
        <begin position="1"/>
        <end position="60"/>
    </location>
</feature>
<sequence length="288" mass="31935">MESSWDDLKLFLYVAEEGGLSAAATRTGISAPTIGRRMLALERTMNRILFERSRRGYELAADGLALLERVREMERVSSDISAWHGGAFQDPFVGLAGDAWLARFLANHSDQLSNGPGDVRFCCMDAHAGLSMANRDSDIAIIAEPPKSGNFAVRPSVSVAYAVYQHPDLGKAEDRPWVSLGKEESRFAADRWVFEHFDLSVYGWTNSPHVLLQMIVSGQGRGVLPCFIGDSHRELERASDVIQDLTTRLHIVVNDDDRHRPEVRLMLDRVAALLTDHAALFAGQMSRG</sequence>
<dbReference type="InterPro" id="IPR036390">
    <property type="entry name" value="WH_DNA-bd_sf"/>
</dbReference>
<reference evidence="6 7" key="1">
    <citation type="submission" date="2018-01" db="EMBL/GenBank/DDBJ databases">
        <title>The draft genome sequence of Cohaesibacter sp. H1304.</title>
        <authorList>
            <person name="Wang N.-N."/>
            <person name="Du Z.-J."/>
        </authorList>
    </citation>
    <scope>NUCLEOTIDE SEQUENCE [LARGE SCALE GENOMIC DNA]</scope>
    <source>
        <strain evidence="6 7">H1304</strain>
    </source>
</reference>
<dbReference type="SUPFAM" id="SSF53850">
    <property type="entry name" value="Periplasmic binding protein-like II"/>
    <property type="match status" value="1"/>
</dbReference>
<keyword evidence="3" id="KW-0238">DNA-binding</keyword>
<name>A0A2N5XPD8_9HYPH</name>
<dbReference type="SUPFAM" id="SSF46785">
    <property type="entry name" value="Winged helix' DNA-binding domain"/>
    <property type="match status" value="1"/>
</dbReference>
<evidence type="ECO:0000256" key="2">
    <source>
        <dbReference type="ARBA" id="ARBA00023015"/>
    </source>
</evidence>
<dbReference type="GO" id="GO:0003700">
    <property type="term" value="F:DNA-binding transcription factor activity"/>
    <property type="evidence" value="ECO:0007669"/>
    <property type="project" value="InterPro"/>
</dbReference>
<dbReference type="InterPro" id="IPR000847">
    <property type="entry name" value="LysR_HTH_N"/>
</dbReference>
<evidence type="ECO:0000256" key="4">
    <source>
        <dbReference type="ARBA" id="ARBA00023163"/>
    </source>
</evidence>
<evidence type="ECO:0000313" key="7">
    <source>
        <dbReference type="Proteomes" id="UP000234881"/>
    </source>
</evidence>
<dbReference type="OrthoDB" id="9796526at2"/>
<keyword evidence="7" id="KW-1185">Reference proteome</keyword>
<evidence type="ECO:0000256" key="1">
    <source>
        <dbReference type="ARBA" id="ARBA00009437"/>
    </source>
</evidence>
<dbReference type="Proteomes" id="UP000234881">
    <property type="component" value="Unassembled WGS sequence"/>
</dbReference>
<dbReference type="PROSITE" id="PS50931">
    <property type="entry name" value="HTH_LYSR"/>
    <property type="match status" value="1"/>
</dbReference>
<comment type="similarity">
    <text evidence="1">Belongs to the LysR transcriptional regulatory family.</text>
</comment>
<protein>
    <submittedName>
        <fullName evidence="6">LysR family transcriptional regulator</fullName>
    </submittedName>
</protein>
<dbReference type="PANTHER" id="PTHR30126">
    <property type="entry name" value="HTH-TYPE TRANSCRIPTIONAL REGULATOR"/>
    <property type="match status" value="1"/>
</dbReference>
<dbReference type="AlphaFoldDB" id="A0A2N5XPD8"/>
<dbReference type="Pfam" id="PF00126">
    <property type="entry name" value="HTH_1"/>
    <property type="match status" value="1"/>
</dbReference>
<keyword evidence="2" id="KW-0805">Transcription regulation</keyword>
<dbReference type="Gene3D" id="1.10.10.10">
    <property type="entry name" value="Winged helix-like DNA-binding domain superfamily/Winged helix DNA-binding domain"/>
    <property type="match status" value="1"/>
</dbReference>
<gene>
    <name evidence="6" type="ORF">C0081_15840</name>
</gene>
<evidence type="ECO:0000259" key="5">
    <source>
        <dbReference type="PROSITE" id="PS50931"/>
    </source>
</evidence>
<organism evidence="6 7">
    <name type="scientific">Cohaesibacter celericrescens</name>
    <dbReference type="NCBI Taxonomy" id="2067669"/>
    <lineage>
        <taxon>Bacteria</taxon>
        <taxon>Pseudomonadati</taxon>
        <taxon>Pseudomonadota</taxon>
        <taxon>Alphaproteobacteria</taxon>
        <taxon>Hyphomicrobiales</taxon>
        <taxon>Cohaesibacteraceae</taxon>
    </lineage>
</organism>
<dbReference type="InterPro" id="IPR005119">
    <property type="entry name" value="LysR_subst-bd"/>
</dbReference>
<dbReference type="InterPro" id="IPR036388">
    <property type="entry name" value="WH-like_DNA-bd_sf"/>
</dbReference>
<dbReference type="EMBL" id="PKUQ01000031">
    <property type="protein sequence ID" value="PLW76354.1"/>
    <property type="molecule type" value="Genomic_DNA"/>
</dbReference>
<accession>A0A2N5XPD8</accession>
<keyword evidence="4" id="KW-0804">Transcription</keyword>
<dbReference type="Pfam" id="PF03466">
    <property type="entry name" value="LysR_substrate"/>
    <property type="match status" value="1"/>
</dbReference>
<evidence type="ECO:0000313" key="6">
    <source>
        <dbReference type="EMBL" id="PLW76354.1"/>
    </source>
</evidence>
<comment type="caution">
    <text evidence="6">The sequence shown here is derived from an EMBL/GenBank/DDBJ whole genome shotgun (WGS) entry which is preliminary data.</text>
</comment>
<dbReference type="GO" id="GO:0000976">
    <property type="term" value="F:transcription cis-regulatory region binding"/>
    <property type="evidence" value="ECO:0007669"/>
    <property type="project" value="TreeGrafter"/>
</dbReference>
<evidence type="ECO:0000256" key="3">
    <source>
        <dbReference type="ARBA" id="ARBA00023125"/>
    </source>
</evidence>
<dbReference type="PANTHER" id="PTHR30126:SF21">
    <property type="entry name" value="TRANSCRIPTIONAL REGULATOR-RELATED"/>
    <property type="match status" value="1"/>
</dbReference>
<proteinExistence type="inferred from homology"/>